<dbReference type="SMART" id="SM00114">
    <property type="entry name" value="CARD"/>
    <property type="match status" value="1"/>
</dbReference>
<dbReference type="GeneID" id="6759790"/>
<sequence length="292" mass="33988">MSSGLMTQEHREILRASRMLLARKCRDQISPICEYLLEARILTSYHQETIESESTSSKKVWTLLNILPERGDRAFDEFCNALTYCEITVENFNSGRKPKNSEDIKKDTGMDTTDSQKKNQRVFISYSWSDKADVRYVKEFLESKNISCWIDEEKIYVGDELHPVIAKAIMSSEMFMPFLSKDYANSYNCYLEFNYAHLHQKTIKPVIIKDIDPKKDLISSDGKRDFYFLISTKVYTKILRQKQTDDEFKKKLEKLYESIVKPKPETKSSQQQLSPAKDEVDKMDTGTTPGKL</sequence>
<evidence type="ECO:0000259" key="2">
    <source>
        <dbReference type="PROSITE" id="PS50104"/>
    </source>
</evidence>
<dbReference type="SUPFAM" id="SSF52200">
    <property type="entry name" value="Toll/Interleukin receptor TIR domain"/>
    <property type="match status" value="1"/>
</dbReference>
<dbReference type="Pfam" id="PF00619">
    <property type="entry name" value="CARD"/>
    <property type="match status" value="1"/>
</dbReference>
<dbReference type="PhylomeDB" id="B3SEA7"/>
<proteinExistence type="predicted"/>
<dbReference type="Gene3D" id="1.10.533.10">
    <property type="entry name" value="Death Domain, Fas"/>
    <property type="match status" value="1"/>
</dbReference>
<evidence type="ECO:0000313" key="4">
    <source>
        <dbReference type="EMBL" id="EDV18938.1"/>
    </source>
</evidence>
<dbReference type="InParanoid" id="B3SEA7"/>
<protein>
    <recommendedName>
        <fullName evidence="6">TIR domain-containing protein</fullName>
    </recommendedName>
</protein>
<dbReference type="GO" id="GO:0070513">
    <property type="term" value="F:death domain binding"/>
    <property type="evidence" value="ECO:0007669"/>
    <property type="project" value="InterPro"/>
</dbReference>
<dbReference type="InterPro" id="IPR037939">
    <property type="entry name" value="CRADD"/>
</dbReference>
<dbReference type="OrthoDB" id="6078042at2759"/>
<evidence type="ECO:0000256" key="1">
    <source>
        <dbReference type="SAM" id="MobiDB-lite"/>
    </source>
</evidence>
<evidence type="ECO:0008006" key="6">
    <source>
        <dbReference type="Google" id="ProtNLM"/>
    </source>
</evidence>
<dbReference type="PROSITE" id="PS50104">
    <property type="entry name" value="TIR"/>
    <property type="match status" value="1"/>
</dbReference>
<dbReference type="PROSITE" id="PS50209">
    <property type="entry name" value="CARD"/>
    <property type="match status" value="1"/>
</dbReference>
<dbReference type="EMBL" id="DS985409">
    <property type="protein sequence ID" value="EDV18938.1"/>
    <property type="molecule type" value="Genomic_DNA"/>
</dbReference>
<dbReference type="InterPro" id="IPR000157">
    <property type="entry name" value="TIR_dom"/>
</dbReference>
<dbReference type="HOGENOM" id="CLU_069474_0_0_1"/>
<name>B3SEA7_TRIAD</name>
<dbReference type="AlphaFoldDB" id="B3SEA7"/>
<dbReference type="Proteomes" id="UP000009022">
    <property type="component" value="Unassembled WGS sequence"/>
</dbReference>
<dbReference type="SMART" id="SM00255">
    <property type="entry name" value="TIR"/>
    <property type="match status" value="1"/>
</dbReference>
<dbReference type="GO" id="GO:2001235">
    <property type="term" value="P:positive regulation of apoptotic signaling pathway"/>
    <property type="evidence" value="ECO:0000318"/>
    <property type="project" value="GO_Central"/>
</dbReference>
<dbReference type="RefSeq" id="XP_002118576.1">
    <property type="nucleotide sequence ID" value="XM_002118540.1"/>
</dbReference>
<dbReference type="PANTHER" id="PTHR15034:SF5">
    <property type="entry name" value="DEATH DOMAIN-CONTAINING PROTEIN CRADD"/>
    <property type="match status" value="1"/>
</dbReference>
<dbReference type="GO" id="GO:0005737">
    <property type="term" value="C:cytoplasm"/>
    <property type="evidence" value="ECO:0000318"/>
    <property type="project" value="GO_Central"/>
</dbReference>
<evidence type="ECO:0000313" key="5">
    <source>
        <dbReference type="Proteomes" id="UP000009022"/>
    </source>
</evidence>
<dbReference type="PANTHER" id="PTHR15034">
    <property type="entry name" value="DEATH DOMAIN-CONTAINING PROTEIN CRADD"/>
    <property type="match status" value="1"/>
</dbReference>
<dbReference type="Gene3D" id="3.40.50.10140">
    <property type="entry name" value="Toll/interleukin-1 receptor homology (TIR) domain"/>
    <property type="match status" value="1"/>
</dbReference>
<dbReference type="GO" id="GO:0002020">
    <property type="term" value="F:protease binding"/>
    <property type="evidence" value="ECO:0007669"/>
    <property type="project" value="InterPro"/>
</dbReference>
<dbReference type="CTD" id="6759790"/>
<dbReference type="InterPro" id="IPR001315">
    <property type="entry name" value="CARD"/>
</dbReference>
<dbReference type="CDD" id="cd01671">
    <property type="entry name" value="CARD"/>
    <property type="match status" value="1"/>
</dbReference>
<organism evidence="4 5">
    <name type="scientific">Trichoplax adhaerens</name>
    <name type="common">Trichoplax reptans</name>
    <dbReference type="NCBI Taxonomy" id="10228"/>
    <lineage>
        <taxon>Eukaryota</taxon>
        <taxon>Metazoa</taxon>
        <taxon>Placozoa</taxon>
        <taxon>Uniplacotomia</taxon>
        <taxon>Trichoplacea</taxon>
        <taxon>Trichoplacidae</taxon>
        <taxon>Trichoplax</taxon>
    </lineage>
</organism>
<evidence type="ECO:0000259" key="3">
    <source>
        <dbReference type="PROSITE" id="PS50209"/>
    </source>
</evidence>
<dbReference type="Pfam" id="PF13676">
    <property type="entry name" value="TIR_2"/>
    <property type="match status" value="1"/>
</dbReference>
<gene>
    <name evidence="4" type="ORF">TRIADDRAFT_62605</name>
</gene>
<feature type="compositionally biased region" description="Basic and acidic residues" evidence="1">
    <location>
        <begin position="99"/>
        <end position="116"/>
    </location>
</feature>
<feature type="region of interest" description="Disordered" evidence="1">
    <location>
        <begin position="96"/>
        <end position="116"/>
    </location>
</feature>
<feature type="region of interest" description="Disordered" evidence="1">
    <location>
        <begin position="261"/>
        <end position="292"/>
    </location>
</feature>
<dbReference type="KEGG" id="tad:TRIADDRAFT_62605"/>
<dbReference type="InterPro" id="IPR011029">
    <property type="entry name" value="DEATH-like_dom_sf"/>
</dbReference>
<dbReference type="InterPro" id="IPR035897">
    <property type="entry name" value="Toll_tir_struct_dom_sf"/>
</dbReference>
<dbReference type="SUPFAM" id="SSF47986">
    <property type="entry name" value="DEATH domain"/>
    <property type="match status" value="1"/>
</dbReference>
<feature type="domain" description="TIR" evidence="2">
    <location>
        <begin position="118"/>
        <end position="256"/>
    </location>
</feature>
<accession>B3SEA7</accession>
<dbReference type="STRING" id="10228.B3SEA7"/>
<keyword evidence="5" id="KW-1185">Reference proteome</keyword>
<dbReference type="GO" id="GO:0007165">
    <property type="term" value="P:signal transduction"/>
    <property type="evidence" value="ECO:0007669"/>
    <property type="project" value="InterPro"/>
</dbReference>
<reference evidence="4 5" key="1">
    <citation type="journal article" date="2008" name="Nature">
        <title>The Trichoplax genome and the nature of placozoans.</title>
        <authorList>
            <person name="Srivastava M."/>
            <person name="Begovic E."/>
            <person name="Chapman J."/>
            <person name="Putnam N.H."/>
            <person name="Hellsten U."/>
            <person name="Kawashima T."/>
            <person name="Kuo A."/>
            <person name="Mitros T."/>
            <person name="Salamov A."/>
            <person name="Carpenter M.L."/>
            <person name="Signorovitch A.Y."/>
            <person name="Moreno M.A."/>
            <person name="Kamm K."/>
            <person name="Grimwood J."/>
            <person name="Schmutz J."/>
            <person name="Shapiro H."/>
            <person name="Grigoriev I.V."/>
            <person name="Buss L.W."/>
            <person name="Schierwater B."/>
            <person name="Dellaporta S.L."/>
            <person name="Rokhsar D.S."/>
        </authorList>
    </citation>
    <scope>NUCLEOTIDE SEQUENCE [LARGE SCALE GENOMIC DNA]</scope>
    <source>
        <strain evidence="4 5">Grell-BS-1999</strain>
    </source>
</reference>
<feature type="domain" description="CARD" evidence="3">
    <location>
        <begin position="6"/>
        <end position="82"/>
    </location>
</feature>